<dbReference type="Proteomes" id="UP001228049">
    <property type="component" value="Unassembled WGS sequence"/>
</dbReference>
<dbReference type="AlphaFoldDB" id="A0AAD9CN40"/>
<name>A0AAD9CN40_DISEL</name>
<feature type="non-terminal residue" evidence="1">
    <location>
        <position position="108"/>
    </location>
</feature>
<protein>
    <submittedName>
        <fullName evidence="1">Peptidase T</fullName>
    </submittedName>
</protein>
<organism evidence="1 2">
    <name type="scientific">Dissostichus eleginoides</name>
    <name type="common">Patagonian toothfish</name>
    <name type="synonym">Dissostichus amissus</name>
    <dbReference type="NCBI Taxonomy" id="100907"/>
    <lineage>
        <taxon>Eukaryota</taxon>
        <taxon>Metazoa</taxon>
        <taxon>Chordata</taxon>
        <taxon>Craniata</taxon>
        <taxon>Vertebrata</taxon>
        <taxon>Euteleostomi</taxon>
        <taxon>Actinopterygii</taxon>
        <taxon>Neopterygii</taxon>
        <taxon>Teleostei</taxon>
        <taxon>Neoteleostei</taxon>
        <taxon>Acanthomorphata</taxon>
        <taxon>Eupercaria</taxon>
        <taxon>Perciformes</taxon>
        <taxon>Notothenioidei</taxon>
        <taxon>Nototheniidae</taxon>
        <taxon>Dissostichus</taxon>
    </lineage>
</organism>
<sequence length="108" mass="11823">AAALVGRAAAVKVRLISPPIKPGLCMEQLSTAISKACQDYQHFNFHTTPETCTDAAGSAAATFYHKDIYFLAPKNMLQLSCLRLPSEYQQPISICHCCQAHNATEEPR</sequence>
<reference evidence="1" key="1">
    <citation type="submission" date="2023-04" db="EMBL/GenBank/DDBJ databases">
        <title>Chromosome-level genome of Chaenocephalus aceratus.</title>
        <authorList>
            <person name="Park H."/>
        </authorList>
    </citation>
    <scope>NUCLEOTIDE SEQUENCE</scope>
    <source>
        <strain evidence="1">DE</strain>
        <tissue evidence="1">Muscle</tissue>
    </source>
</reference>
<accession>A0AAD9CN40</accession>
<evidence type="ECO:0000313" key="1">
    <source>
        <dbReference type="EMBL" id="KAK1905515.1"/>
    </source>
</evidence>
<dbReference type="EMBL" id="JASDAP010000003">
    <property type="protein sequence ID" value="KAK1905515.1"/>
    <property type="molecule type" value="Genomic_DNA"/>
</dbReference>
<proteinExistence type="predicted"/>
<evidence type="ECO:0000313" key="2">
    <source>
        <dbReference type="Proteomes" id="UP001228049"/>
    </source>
</evidence>
<keyword evidence="2" id="KW-1185">Reference proteome</keyword>
<gene>
    <name evidence="1" type="ORF">KUDE01_012697</name>
</gene>
<feature type="non-terminal residue" evidence="1">
    <location>
        <position position="1"/>
    </location>
</feature>
<comment type="caution">
    <text evidence="1">The sequence shown here is derived from an EMBL/GenBank/DDBJ whole genome shotgun (WGS) entry which is preliminary data.</text>
</comment>